<evidence type="ECO:0000313" key="2">
    <source>
        <dbReference type="Proteomes" id="UP000515377"/>
    </source>
</evidence>
<gene>
    <name evidence="1" type="ORF">H3V42_07415</name>
</gene>
<organism evidence="1 2">
    <name type="scientific">Sphingobium yanoikuyae</name>
    <name type="common">Sphingomonas yanoikuyae</name>
    <dbReference type="NCBI Taxonomy" id="13690"/>
    <lineage>
        <taxon>Bacteria</taxon>
        <taxon>Pseudomonadati</taxon>
        <taxon>Pseudomonadota</taxon>
        <taxon>Alphaproteobacteria</taxon>
        <taxon>Sphingomonadales</taxon>
        <taxon>Sphingomonadaceae</taxon>
        <taxon>Sphingobium</taxon>
    </lineage>
</organism>
<evidence type="ECO:0000313" key="1">
    <source>
        <dbReference type="EMBL" id="QNG47429.1"/>
    </source>
</evidence>
<protein>
    <submittedName>
        <fullName evidence="1">Uncharacterized protein</fullName>
    </submittedName>
</protein>
<dbReference type="AlphaFoldDB" id="A0A9X7UDP6"/>
<accession>A0A9X7UDP6</accession>
<dbReference type="EMBL" id="CP060122">
    <property type="protein sequence ID" value="QNG47429.1"/>
    <property type="molecule type" value="Genomic_DNA"/>
</dbReference>
<dbReference type="Proteomes" id="UP000515377">
    <property type="component" value="Chromosome"/>
</dbReference>
<proteinExistence type="predicted"/>
<name>A0A9X7UDP6_SPHYA</name>
<sequence length="128" mass="13696">MRFYLLGDAYHATDRDGPLPDGAIATPRLPNAGERWDGTAFVCDDEIAADLDIPVNHIARAHAVKQVEAALILSGYALTHGLLAEEAAANGLALAELAQSVLDNAAAFRAREHVRRQRKWTARNGGAA</sequence>
<reference evidence="1 2" key="1">
    <citation type="submission" date="2020-07" db="EMBL/GenBank/DDBJ databases">
        <title>Whole genome sequence of Sphingobium yanoikuyae A3.</title>
        <authorList>
            <person name="Han S.-S."/>
        </authorList>
    </citation>
    <scope>NUCLEOTIDE SEQUENCE [LARGE SCALE GENOMIC DNA]</scope>
    <source>
        <strain evidence="1 2">A3</strain>
    </source>
</reference>